<keyword evidence="2" id="KW-1185">Reference proteome</keyword>
<reference evidence="2" key="1">
    <citation type="journal article" date="2023" name="Front. Plant Sci.">
        <title>Chromosomal-level genome assembly of Melastoma candidum provides insights into trichome evolution.</title>
        <authorList>
            <person name="Zhong Y."/>
            <person name="Wu W."/>
            <person name="Sun C."/>
            <person name="Zou P."/>
            <person name="Liu Y."/>
            <person name="Dai S."/>
            <person name="Zhou R."/>
        </authorList>
    </citation>
    <scope>NUCLEOTIDE SEQUENCE [LARGE SCALE GENOMIC DNA]</scope>
</reference>
<accession>A0ACB9QN67</accession>
<gene>
    <name evidence="1" type="ORF">MLD38_016709</name>
</gene>
<evidence type="ECO:0000313" key="2">
    <source>
        <dbReference type="Proteomes" id="UP001057402"/>
    </source>
</evidence>
<organism evidence="1 2">
    <name type="scientific">Melastoma candidum</name>
    <dbReference type="NCBI Taxonomy" id="119954"/>
    <lineage>
        <taxon>Eukaryota</taxon>
        <taxon>Viridiplantae</taxon>
        <taxon>Streptophyta</taxon>
        <taxon>Embryophyta</taxon>
        <taxon>Tracheophyta</taxon>
        <taxon>Spermatophyta</taxon>
        <taxon>Magnoliopsida</taxon>
        <taxon>eudicotyledons</taxon>
        <taxon>Gunneridae</taxon>
        <taxon>Pentapetalae</taxon>
        <taxon>rosids</taxon>
        <taxon>malvids</taxon>
        <taxon>Myrtales</taxon>
        <taxon>Melastomataceae</taxon>
        <taxon>Melastomatoideae</taxon>
        <taxon>Melastomateae</taxon>
        <taxon>Melastoma</taxon>
    </lineage>
</organism>
<name>A0ACB9QN67_9MYRT</name>
<protein>
    <submittedName>
        <fullName evidence="1">Uncharacterized protein</fullName>
    </submittedName>
</protein>
<sequence length="322" mass="37100">MKRGSSKRHGRKKNTPPDAASPSSPRCPLLLSWLSKFMKSERNLPDQERDQDGSRLVEGKIDGSPELQRYGSDGEFWRMSFGNDGEKFPPSVSRSCLPVIVEEEEEGAMKFSGMVSSVWRVRELEQDFADIKLNVGQRDGEPNFRAPTEAPRRLPNGNNRESPGGDCQFRRKSPRRTKRRSRHVKVRSPKMNSAVVNVRRSRKGKGGRNRVGNGGERHYEKYAMVKCSYDPQGDFKESMLEMITSSGIGGTATEMEELLACYLILNEDAYHDIIIKVFRQVWFELDRQGWFDHWEESRSPDRVDRSLDQKHYKCSFSDRSWQ</sequence>
<evidence type="ECO:0000313" key="1">
    <source>
        <dbReference type="EMBL" id="KAI4368113.1"/>
    </source>
</evidence>
<proteinExistence type="predicted"/>
<dbReference type="EMBL" id="CM042884">
    <property type="protein sequence ID" value="KAI4368113.1"/>
    <property type="molecule type" value="Genomic_DNA"/>
</dbReference>
<comment type="caution">
    <text evidence="1">The sequence shown here is derived from an EMBL/GenBank/DDBJ whole genome shotgun (WGS) entry which is preliminary data.</text>
</comment>
<dbReference type="Proteomes" id="UP001057402">
    <property type="component" value="Chromosome 5"/>
</dbReference>